<dbReference type="GO" id="GO:0003676">
    <property type="term" value="F:nucleic acid binding"/>
    <property type="evidence" value="ECO:0007669"/>
    <property type="project" value="InterPro"/>
</dbReference>
<dbReference type="InterPro" id="IPR047656">
    <property type="entry name" value="IS481-like_transpos"/>
</dbReference>
<name>A0A3G8ZIJ0_9ACTN</name>
<accession>A0A3G8ZIJ0</accession>
<dbReference type="AlphaFoldDB" id="A0A3G8ZIJ0"/>
<dbReference type="Gene3D" id="3.30.420.10">
    <property type="entry name" value="Ribonuclease H-like superfamily/Ribonuclease H"/>
    <property type="match status" value="1"/>
</dbReference>
<dbReference type="Pfam" id="PF13683">
    <property type="entry name" value="rve_3"/>
    <property type="match status" value="1"/>
</dbReference>
<dbReference type="InterPro" id="IPR001584">
    <property type="entry name" value="Integrase_cat-core"/>
</dbReference>
<dbReference type="PANTHER" id="PTHR35004">
    <property type="entry name" value="TRANSPOSASE RV3428C-RELATED"/>
    <property type="match status" value="1"/>
</dbReference>
<evidence type="ECO:0000313" key="4">
    <source>
        <dbReference type="Proteomes" id="UP000268084"/>
    </source>
</evidence>
<dbReference type="SUPFAM" id="SSF46689">
    <property type="entry name" value="Homeodomain-like"/>
    <property type="match status" value="1"/>
</dbReference>
<evidence type="ECO:0000313" key="3">
    <source>
        <dbReference type="EMBL" id="AZI57143.1"/>
    </source>
</evidence>
<dbReference type="InterPro" id="IPR055247">
    <property type="entry name" value="InsJ-like_HTH"/>
</dbReference>
<dbReference type="Proteomes" id="UP000268084">
    <property type="component" value="Chromosome"/>
</dbReference>
<feature type="domain" description="Integrase catalytic" evidence="2">
    <location>
        <begin position="130"/>
        <end position="307"/>
    </location>
</feature>
<dbReference type="SUPFAM" id="SSF53098">
    <property type="entry name" value="Ribonuclease H-like"/>
    <property type="match status" value="1"/>
</dbReference>
<protein>
    <submittedName>
        <fullName evidence="3">IS481 family transposase</fullName>
    </submittedName>
</protein>
<dbReference type="OrthoDB" id="52928at2"/>
<dbReference type="KEGG" id="nak:EH165_02130"/>
<gene>
    <name evidence="3" type="ORF">EH165_02130</name>
</gene>
<reference evidence="3 4" key="2">
    <citation type="submission" date="2018-12" db="EMBL/GenBank/DDBJ databases">
        <title>Nakamurella antarcticus sp. nov., isolated from Antarctica South Shetland Islands soil.</title>
        <authorList>
            <person name="Peng F."/>
        </authorList>
    </citation>
    <scope>NUCLEOTIDE SEQUENCE [LARGE SCALE GENOMIC DNA]</scope>
    <source>
        <strain evidence="3 4">S14-144</strain>
    </source>
</reference>
<organism evidence="3 4">
    <name type="scientific">Nakamurella antarctica</name>
    <dbReference type="NCBI Taxonomy" id="1902245"/>
    <lineage>
        <taxon>Bacteria</taxon>
        <taxon>Bacillati</taxon>
        <taxon>Actinomycetota</taxon>
        <taxon>Actinomycetes</taxon>
        <taxon>Nakamurellales</taxon>
        <taxon>Nakamurellaceae</taxon>
        <taxon>Nakamurella</taxon>
    </lineage>
</organism>
<dbReference type="RefSeq" id="WP_124797828.1">
    <property type="nucleotide sequence ID" value="NZ_CP034170.1"/>
</dbReference>
<feature type="region of interest" description="Disordered" evidence="1">
    <location>
        <begin position="306"/>
        <end position="331"/>
    </location>
</feature>
<evidence type="ECO:0000259" key="2">
    <source>
        <dbReference type="PROSITE" id="PS50994"/>
    </source>
</evidence>
<dbReference type="InterPro" id="IPR036397">
    <property type="entry name" value="RNaseH_sf"/>
</dbReference>
<dbReference type="PANTHER" id="PTHR35004:SF7">
    <property type="entry name" value="INTEGRASE PROTEIN"/>
    <property type="match status" value="1"/>
</dbReference>
<dbReference type="PROSITE" id="PS50994">
    <property type="entry name" value="INTEGRASE"/>
    <property type="match status" value="1"/>
</dbReference>
<keyword evidence="4" id="KW-1185">Reference proteome</keyword>
<dbReference type="EMBL" id="CP034170">
    <property type="protein sequence ID" value="AZI57143.1"/>
    <property type="molecule type" value="Genomic_DNA"/>
</dbReference>
<proteinExistence type="predicted"/>
<reference evidence="3 4" key="1">
    <citation type="submission" date="2018-11" db="EMBL/GenBank/DDBJ databases">
        <authorList>
            <person name="Da X."/>
        </authorList>
    </citation>
    <scope>NUCLEOTIDE SEQUENCE [LARGE SCALE GENOMIC DNA]</scope>
    <source>
        <strain evidence="3 4">S14-144</strain>
    </source>
</reference>
<sequence length="401" mass="44697">MSKRKLVITAVLTGTSQTEVACTYGVSQGWISRLMVRYHAEGDIAFQPLSRRPKSSPNVTLESTLTLIVKLREQLAGQGLDAGPDTIRWHLAQHHDVTVSRATISRHLARAGLITPEPKKRPKSSYIRFAAEQPNECWQSDFTHYRLTQTNGAPGTDVEIITWLDDHSRYVLHLSAHARITGMVVTTTFGETIAAHGIPACTLTDNGMVYTARFAGGKGGRNGFENELRRLNITQKNGKPNHPQTQGKVERFQQTLKKWLRAQTQQPSTVPGLQTLLDTFAKDYNHHRPHRSLPHHATPAAAYALRPKATPTSNRTADTHDRVRDDRVSKAGTVTLRHNGKLHHIGIGRTYAGTYIKLLIQDLNISIADATTGHIIRDLTLDPTRDFQPIPQRQMAEPTDL</sequence>
<feature type="compositionally biased region" description="Basic and acidic residues" evidence="1">
    <location>
        <begin position="317"/>
        <end position="329"/>
    </location>
</feature>
<dbReference type="NCBIfam" id="NF033577">
    <property type="entry name" value="transpos_IS481"/>
    <property type="match status" value="1"/>
</dbReference>
<dbReference type="GO" id="GO:0015074">
    <property type="term" value="P:DNA integration"/>
    <property type="evidence" value="ECO:0007669"/>
    <property type="project" value="InterPro"/>
</dbReference>
<dbReference type="InterPro" id="IPR009057">
    <property type="entry name" value="Homeodomain-like_sf"/>
</dbReference>
<dbReference type="Pfam" id="PF13518">
    <property type="entry name" value="HTH_28"/>
    <property type="match status" value="1"/>
</dbReference>
<dbReference type="InterPro" id="IPR012337">
    <property type="entry name" value="RNaseH-like_sf"/>
</dbReference>
<evidence type="ECO:0000256" key="1">
    <source>
        <dbReference type="SAM" id="MobiDB-lite"/>
    </source>
</evidence>